<sequence>MRDLLAQSLFCSRSLAGRRGLEHQLWKRQVASSNPRTCSYSVFAIVCNEFDVANLTHGVFGACVNLLQACSKLALFPCQICCKLADLQSKIAAN</sequence>
<evidence type="ECO:0000313" key="2">
    <source>
        <dbReference type="Proteomes" id="UP000499080"/>
    </source>
</evidence>
<gene>
    <name evidence="1" type="ORF">AVEN_5924_1</name>
</gene>
<organism evidence="1 2">
    <name type="scientific">Araneus ventricosus</name>
    <name type="common">Orbweaver spider</name>
    <name type="synonym">Epeira ventricosa</name>
    <dbReference type="NCBI Taxonomy" id="182803"/>
    <lineage>
        <taxon>Eukaryota</taxon>
        <taxon>Metazoa</taxon>
        <taxon>Ecdysozoa</taxon>
        <taxon>Arthropoda</taxon>
        <taxon>Chelicerata</taxon>
        <taxon>Arachnida</taxon>
        <taxon>Araneae</taxon>
        <taxon>Araneomorphae</taxon>
        <taxon>Entelegynae</taxon>
        <taxon>Araneoidea</taxon>
        <taxon>Araneidae</taxon>
        <taxon>Araneus</taxon>
    </lineage>
</organism>
<name>A0A4Y2EXA2_ARAVE</name>
<protein>
    <submittedName>
        <fullName evidence="1">Uncharacterized protein</fullName>
    </submittedName>
</protein>
<accession>A0A4Y2EXA2</accession>
<dbReference type="Proteomes" id="UP000499080">
    <property type="component" value="Unassembled WGS sequence"/>
</dbReference>
<reference evidence="1 2" key="1">
    <citation type="journal article" date="2019" name="Sci. Rep.">
        <title>Orb-weaving spider Araneus ventricosus genome elucidates the spidroin gene catalogue.</title>
        <authorList>
            <person name="Kono N."/>
            <person name="Nakamura H."/>
            <person name="Ohtoshi R."/>
            <person name="Moran D.A.P."/>
            <person name="Shinohara A."/>
            <person name="Yoshida Y."/>
            <person name="Fujiwara M."/>
            <person name="Mori M."/>
            <person name="Tomita M."/>
            <person name="Arakawa K."/>
        </authorList>
    </citation>
    <scope>NUCLEOTIDE SEQUENCE [LARGE SCALE GENOMIC DNA]</scope>
</reference>
<evidence type="ECO:0000313" key="1">
    <source>
        <dbReference type="EMBL" id="GBM33882.1"/>
    </source>
</evidence>
<keyword evidence="2" id="KW-1185">Reference proteome</keyword>
<proteinExistence type="predicted"/>
<comment type="caution">
    <text evidence="1">The sequence shown here is derived from an EMBL/GenBank/DDBJ whole genome shotgun (WGS) entry which is preliminary data.</text>
</comment>
<dbReference type="AlphaFoldDB" id="A0A4Y2EXA2"/>
<dbReference type="EMBL" id="BGPR01000744">
    <property type="protein sequence ID" value="GBM33882.1"/>
    <property type="molecule type" value="Genomic_DNA"/>
</dbReference>